<dbReference type="InterPro" id="IPR007173">
    <property type="entry name" value="ALO_C"/>
</dbReference>
<sequence>MYFKNSLSESFSLFTKKHTEVNSVTPHQIYYPENLEEIQNIIVDNPGQTIRSSGDNHSCNNIFLTNDIIIRTDKLNNIINLDKEKQELTVESGCSIEDICKYLEHEELAIDISDNLLQTLGDVCSTAAHGSNLDTGTMSDQLVDVTVVLSNGHVRRIEFDDPEFPAYATSLGSLGIIYSITLKCVEYYFIQTERIIGKWANIKKNIINLLDDYALTTIHIKPVSLQTTIVLRKKVPLKKMVSSSTPEPYYKVLTAAESGKYTKSDVSIPYERVVEAVDDVLKLSKSQKISDYKLSICFTGPDYNSWLSPTSGRSSAWIQITTLKDITQKFIQDYEDLLLYKYSGRPNWTTGKFINTYKMRLLYGISIDYIRRVRERFDPTLTFSNDFIASVFN</sequence>
<dbReference type="GO" id="GO:0003885">
    <property type="term" value="F:D-arabinono-1,4-lactone oxidase activity"/>
    <property type="evidence" value="ECO:0007669"/>
    <property type="project" value="InterPro"/>
</dbReference>
<dbReference type="Gene3D" id="3.30.43.10">
    <property type="entry name" value="Uridine Diphospho-n-acetylenolpyruvylglucosamine Reductase, domain 2"/>
    <property type="match status" value="1"/>
</dbReference>
<dbReference type="InterPro" id="IPR016169">
    <property type="entry name" value="FAD-bd_PCMH_sub2"/>
</dbReference>
<dbReference type="Gene3D" id="3.30.465.10">
    <property type="match status" value="1"/>
</dbReference>
<proteinExistence type="predicted"/>
<dbReference type="Pfam" id="PF01565">
    <property type="entry name" value="FAD_binding_4"/>
    <property type="match status" value="1"/>
</dbReference>
<dbReference type="SUPFAM" id="SSF56176">
    <property type="entry name" value="FAD-binding/transporter-associated domain-like"/>
    <property type="match status" value="1"/>
</dbReference>
<gene>
    <name evidence="3" type="ORF">LCMAC201_02910</name>
</gene>
<dbReference type="InterPro" id="IPR010031">
    <property type="entry name" value="FAD_lactone_oxidase-like"/>
</dbReference>
<dbReference type="EMBL" id="MK500350">
    <property type="protein sequence ID" value="QBK87381.1"/>
    <property type="molecule type" value="Genomic_DNA"/>
</dbReference>
<dbReference type="GO" id="GO:0016020">
    <property type="term" value="C:membrane"/>
    <property type="evidence" value="ECO:0007669"/>
    <property type="project" value="InterPro"/>
</dbReference>
<protein>
    <submittedName>
        <fullName evidence="3">D-arabinono-1,4-lactone oxidase</fullName>
    </submittedName>
</protein>
<dbReference type="InterPro" id="IPR006094">
    <property type="entry name" value="Oxid_FAD_bind_N"/>
</dbReference>
<dbReference type="PROSITE" id="PS51387">
    <property type="entry name" value="FAD_PCMH"/>
    <property type="match status" value="1"/>
</dbReference>
<reference evidence="3" key="1">
    <citation type="journal article" date="2019" name="MBio">
        <title>Virus Genomes from Deep Sea Sediments Expand the Ocean Megavirome and Support Independent Origins of Viral Gigantism.</title>
        <authorList>
            <person name="Backstrom D."/>
            <person name="Yutin N."/>
            <person name="Jorgensen S.L."/>
            <person name="Dharamshi J."/>
            <person name="Homa F."/>
            <person name="Zaremba-Niedwiedzka K."/>
            <person name="Spang A."/>
            <person name="Wolf Y.I."/>
            <person name="Koonin E.V."/>
            <person name="Ettema T.J."/>
        </authorList>
    </citation>
    <scope>NUCLEOTIDE SEQUENCE</scope>
</reference>
<dbReference type="InterPro" id="IPR036318">
    <property type="entry name" value="FAD-bd_PCMH-like_sf"/>
</dbReference>
<dbReference type="Pfam" id="PF04030">
    <property type="entry name" value="ALO"/>
    <property type="match status" value="1"/>
</dbReference>
<evidence type="ECO:0000256" key="1">
    <source>
        <dbReference type="ARBA" id="ARBA00023002"/>
    </source>
</evidence>
<dbReference type="Gene3D" id="3.30.70.2520">
    <property type="match status" value="1"/>
</dbReference>
<dbReference type="GO" id="GO:0071949">
    <property type="term" value="F:FAD binding"/>
    <property type="evidence" value="ECO:0007669"/>
    <property type="project" value="InterPro"/>
</dbReference>
<name>A0A481YWW5_9VIRU</name>
<dbReference type="InterPro" id="IPR016167">
    <property type="entry name" value="FAD-bd_PCMH_sub1"/>
</dbReference>
<dbReference type="PIRSF" id="PIRSF000136">
    <property type="entry name" value="LGO_GLO"/>
    <property type="match status" value="1"/>
</dbReference>
<evidence type="ECO:0000313" key="3">
    <source>
        <dbReference type="EMBL" id="QBK87381.1"/>
    </source>
</evidence>
<dbReference type="PANTHER" id="PTHR43762:SF1">
    <property type="entry name" value="D-ARABINONO-1,4-LACTONE OXIDASE"/>
    <property type="match status" value="1"/>
</dbReference>
<evidence type="ECO:0000259" key="2">
    <source>
        <dbReference type="PROSITE" id="PS51387"/>
    </source>
</evidence>
<feature type="domain" description="FAD-binding PCMH-type" evidence="2">
    <location>
        <begin position="22"/>
        <end position="187"/>
    </location>
</feature>
<organism evidence="3">
    <name type="scientific">Marseillevirus LCMAC201</name>
    <dbReference type="NCBI Taxonomy" id="2506605"/>
    <lineage>
        <taxon>Viruses</taxon>
        <taxon>Varidnaviria</taxon>
        <taxon>Bamfordvirae</taxon>
        <taxon>Nucleocytoviricota</taxon>
        <taxon>Megaviricetes</taxon>
        <taxon>Pimascovirales</taxon>
        <taxon>Pimascovirales incertae sedis</taxon>
        <taxon>Marseilleviridae</taxon>
    </lineage>
</organism>
<dbReference type="InterPro" id="IPR016166">
    <property type="entry name" value="FAD-bd_PCMH"/>
</dbReference>
<accession>A0A481YWW5</accession>
<dbReference type="PANTHER" id="PTHR43762">
    <property type="entry name" value="L-GULONOLACTONE OXIDASE"/>
    <property type="match status" value="1"/>
</dbReference>
<keyword evidence="1" id="KW-0560">Oxidoreductase</keyword>